<organism evidence="3 4">
    <name type="scientific">Acer yangbiense</name>
    <dbReference type="NCBI Taxonomy" id="1000413"/>
    <lineage>
        <taxon>Eukaryota</taxon>
        <taxon>Viridiplantae</taxon>
        <taxon>Streptophyta</taxon>
        <taxon>Embryophyta</taxon>
        <taxon>Tracheophyta</taxon>
        <taxon>Spermatophyta</taxon>
        <taxon>Magnoliopsida</taxon>
        <taxon>eudicotyledons</taxon>
        <taxon>Gunneridae</taxon>
        <taxon>Pentapetalae</taxon>
        <taxon>rosids</taxon>
        <taxon>malvids</taxon>
        <taxon>Sapindales</taxon>
        <taxon>Sapindaceae</taxon>
        <taxon>Hippocastanoideae</taxon>
        <taxon>Acereae</taxon>
        <taxon>Acer</taxon>
    </lineage>
</organism>
<sequence length="355" mass="39368">MRALRSRESEDAGAAEAGTEGAGSIRVRELQERKLEKRGAGGCGSYRSENWRSGKRGARCEVRALQERELENSTNALFISGYNIVVVDRLFYSDAFTGSESENGNENVEGAGMETGIGAGTLRSGRVRELQEQKLSRESEDAGAAEAGTEGAGSIRVRELQERKLEKRGAGGCGSYRSENWRSGKRGARCEVRALQERELENSTNALFISGYNIVVVDRLFYSDAFTEGLEEDSLEYFYLVESAGELLVVSRIVELKQTFGFQVYKIDLSMNTLTKIEDLGDRILFLGHNSSISVSARLSYCNPNSIYFAIDHYEPEGYNDMGIYSMEDGSVAPYPTVNLCDLVTPPMWVEMNFI</sequence>
<dbReference type="Pfam" id="PF03478">
    <property type="entry name" value="Beta-prop_KIB1-4"/>
    <property type="match status" value="1"/>
</dbReference>
<comment type="caution">
    <text evidence="3">The sequence shown here is derived from an EMBL/GenBank/DDBJ whole genome shotgun (WGS) entry which is preliminary data.</text>
</comment>
<feature type="compositionally biased region" description="Low complexity" evidence="1">
    <location>
        <begin position="12"/>
        <end position="23"/>
    </location>
</feature>
<evidence type="ECO:0000259" key="2">
    <source>
        <dbReference type="Pfam" id="PF03478"/>
    </source>
</evidence>
<dbReference type="PANTHER" id="PTHR44259">
    <property type="entry name" value="OS07G0183000 PROTEIN-RELATED"/>
    <property type="match status" value="1"/>
</dbReference>
<evidence type="ECO:0000256" key="1">
    <source>
        <dbReference type="SAM" id="MobiDB-lite"/>
    </source>
</evidence>
<keyword evidence="4" id="KW-1185">Reference proteome</keyword>
<evidence type="ECO:0000313" key="4">
    <source>
        <dbReference type="Proteomes" id="UP000323000"/>
    </source>
</evidence>
<dbReference type="OrthoDB" id="642536at2759"/>
<feature type="compositionally biased region" description="Basic and acidic residues" evidence="1">
    <location>
        <begin position="26"/>
        <end position="39"/>
    </location>
</feature>
<feature type="domain" description="KIB1-4 beta-propeller" evidence="2">
    <location>
        <begin position="233"/>
        <end position="326"/>
    </location>
</feature>
<feature type="region of interest" description="Disordered" evidence="1">
    <location>
        <begin position="1"/>
        <end position="48"/>
    </location>
</feature>
<evidence type="ECO:0000313" key="3">
    <source>
        <dbReference type="EMBL" id="TXG50158.1"/>
    </source>
</evidence>
<protein>
    <recommendedName>
        <fullName evidence="2">KIB1-4 beta-propeller domain-containing protein</fullName>
    </recommendedName>
</protein>
<dbReference type="InterPro" id="IPR050942">
    <property type="entry name" value="F-box_BR-signaling"/>
</dbReference>
<dbReference type="InterPro" id="IPR005174">
    <property type="entry name" value="KIB1-4_b-propeller"/>
</dbReference>
<dbReference type="AlphaFoldDB" id="A0A5C7GZG2"/>
<dbReference type="Proteomes" id="UP000323000">
    <property type="component" value="Chromosome 12"/>
</dbReference>
<reference evidence="4" key="1">
    <citation type="journal article" date="2019" name="Gigascience">
        <title>De novo genome assembly of the endangered Acer yangbiense, a plant species with extremely small populations endemic to Yunnan Province, China.</title>
        <authorList>
            <person name="Yang J."/>
            <person name="Wariss H.M."/>
            <person name="Tao L."/>
            <person name="Zhang R."/>
            <person name="Yun Q."/>
            <person name="Hollingsworth P."/>
            <person name="Dao Z."/>
            <person name="Luo G."/>
            <person name="Guo H."/>
            <person name="Ma Y."/>
            <person name="Sun W."/>
        </authorList>
    </citation>
    <scope>NUCLEOTIDE SEQUENCE [LARGE SCALE GENOMIC DNA]</scope>
    <source>
        <strain evidence="4">cv. Malutang</strain>
    </source>
</reference>
<feature type="compositionally biased region" description="Basic and acidic residues" evidence="1">
    <location>
        <begin position="131"/>
        <end position="140"/>
    </location>
</feature>
<dbReference type="EMBL" id="VAHF01000012">
    <property type="protein sequence ID" value="TXG50158.1"/>
    <property type="molecule type" value="Genomic_DNA"/>
</dbReference>
<feature type="region of interest" description="Disordered" evidence="1">
    <location>
        <begin position="131"/>
        <end position="152"/>
    </location>
</feature>
<accession>A0A5C7GZG2</accession>
<proteinExistence type="predicted"/>
<gene>
    <name evidence="3" type="ORF">EZV62_026033</name>
</gene>
<feature type="compositionally biased region" description="Low complexity" evidence="1">
    <location>
        <begin position="142"/>
        <end position="152"/>
    </location>
</feature>
<name>A0A5C7GZG2_9ROSI</name>
<feature type="compositionally biased region" description="Basic and acidic residues" evidence="1">
    <location>
        <begin position="1"/>
        <end position="10"/>
    </location>
</feature>